<comment type="caution">
    <text evidence="1">The sequence shown here is derived from an EMBL/GenBank/DDBJ whole genome shotgun (WGS) entry which is preliminary data.</text>
</comment>
<evidence type="ECO:0008006" key="2">
    <source>
        <dbReference type="Google" id="ProtNLM"/>
    </source>
</evidence>
<organism evidence="1">
    <name type="scientific">marine sediment metagenome</name>
    <dbReference type="NCBI Taxonomy" id="412755"/>
    <lineage>
        <taxon>unclassified sequences</taxon>
        <taxon>metagenomes</taxon>
        <taxon>ecological metagenomes</taxon>
    </lineage>
</organism>
<reference evidence="1" key="1">
    <citation type="journal article" date="2014" name="Front. Microbiol.">
        <title>High frequency of phylogenetically diverse reductive dehalogenase-homologous genes in deep subseafloor sedimentary metagenomes.</title>
        <authorList>
            <person name="Kawai M."/>
            <person name="Futagami T."/>
            <person name="Toyoda A."/>
            <person name="Takaki Y."/>
            <person name="Nishi S."/>
            <person name="Hori S."/>
            <person name="Arai W."/>
            <person name="Tsubouchi T."/>
            <person name="Morono Y."/>
            <person name="Uchiyama I."/>
            <person name="Ito T."/>
            <person name="Fujiyama A."/>
            <person name="Inagaki F."/>
            <person name="Takami H."/>
        </authorList>
    </citation>
    <scope>NUCLEOTIDE SEQUENCE</scope>
    <source>
        <strain evidence="1">Expedition CK06-06</strain>
    </source>
</reference>
<dbReference type="Gene3D" id="3.20.20.70">
    <property type="entry name" value="Aldolase class I"/>
    <property type="match status" value="1"/>
</dbReference>
<dbReference type="EMBL" id="BARW01000763">
    <property type="protein sequence ID" value="GAI69073.1"/>
    <property type="molecule type" value="Genomic_DNA"/>
</dbReference>
<dbReference type="AlphaFoldDB" id="X1QLG5"/>
<gene>
    <name evidence="1" type="ORF">S12H4_02904</name>
</gene>
<proteinExistence type="predicted"/>
<feature type="non-terminal residue" evidence="1">
    <location>
        <position position="1"/>
    </location>
</feature>
<evidence type="ECO:0000313" key="1">
    <source>
        <dbReference type="EMBL" id="GAI69073.1"/>
    </source>
</evidence>
<protein>
    <recommendedName>
        <fullName evidence="2">Radical SAM core domain-containing protein</fullName>
    </recommendedName>
</protein>
<dbReference type="InterPro" id="IPR013785">
    <property type="entry name" value="Aldolase_TIM"/>
</dbReference>
<sequence>ESWLLEDLYYEIQKDKVYYTQSHGGITVSGGEPTLQSDFILDFLKSFQLNKTEKN</sequence>
<accession>X1QLG5</accession>
<name>X1QLG5_9ZZZZ</name>